<evidence type="ECO:0000313" key="16">
    <source>
        <dbReference type="Proteomes" id="UP000076842"/>
    </source>
</evidence>
<dbReference type="SUPFAM" id="SSF53448">
    <property type="entry name" value="Nucleotide-diphospho-sugar transferases"/>
    <property type="match status" value="1"/>
</dbReference>
<evidence type="ECO:0000256" key="2">
    <source>
        <dbReference type="ARBA" id="ARBA00004496"/>
    </source>
</evidence>
<dbReference type="EC" id="2.4.1.186" evidence="10"/>
<dbReference type="GO" id="GO:0008466">
    <property type="term" value="F:glycogenin glucosyltransferase activity"/>
    <property type="evidence" value="ECO:0007669"/>
    <property type="project" value="UniProtKB-EC"/>
</dbReference>
<dbReference type="InParanoid" id="A0A165DCL3"/>
<proteinExistence type="inferred from homology"/>
<evidence type="ECO:0000256" key="12">
    <source>
        <dbReference type="ARBA" id="ARBA00052293"/>
    </source>
</evidence>
<comment type="function">
    <text evidence="13">Self-glucosylating initiator of glycogen synthesis. It catalyzes the formation of a short alpha (1,4)-glucosyl chain covalently attached via a glucose 1-O-tyrosyl linkage to internal tyrosine residues and these chains act as primers for the elongation reaction catalyzed by glycogen synthase.</text>
</comment>
<keyword evidence="6" id="KW-0320">Glycogen biosynthesis</keyword>
<keyword evidence="5" id="KW-0479">Metal-binding</keyword>
<comment type="subcellular location">
    <subcellularLocation>
        <location evidence="2">Cytoplasm</location>
    </subcellularLocation>
</comment>
<comment type="similarity">
    <text evidence="9">Belongs to the glycosyltransferase 8 family. Glycogenin subfamily.</text>
</comment>
<protein>
    <recommendedName>
        <fullName evidence="10">glycogenin glucosyltransferase</fullName>
        <ecNumber evidence="10">2.4.1.186</ecNumber>
    </recommendedName>
</protein>
<feature type="compositionally biased region" description="Acidic residues" evidence="14">
    <location>
        <begin position="380"/>
        <end position="389"/>
    </location>
</feature>
<dbReference type="InterPro" id="IPR050587">
    <property type="entry name" value="GNT1/Glycosyltrans_8"/>
</dbReference>
<sequence>MAAPPPPPYAFVTLLTSDAYLPGALTLAHALRDVHPRPAQPPEVDFLTVCLVTPELVDVATIRSLRKAFDLVVGVEVIDDKDQAVLGVENLGLLGRRDLTTVLTKLHAFRLTQFQKIIFLDADTLPLQPLSHLFLLPDPLAAAPDAGWPDCFNSGVLVLDPSEKSFDELREMARTRGSWDGGDQGLLNEWAGDAWKRISFTYNTTPTAAYTYKPAYARFHDQIKLLHFIGPQKPWLSLPIRPSRPPPPRMSDSHDTSYTALVDQWYAVYDRHYRPLSNVDDFGLPEGYQPGAAPAPPQADPFHPVHYAAAWDVPQPIQAQPQGPLGLDQLRELALKGVGSAYAAPEGEGRYESLPLDGRVDLMHKLELEPYRTGRGDGGDGGDDDEDGEETPRAMHAATLPVQTGEYPPHLQRQPPPPPPPQQQQRHEYFPPPPPPPQQEQHAGPSHYEQPQPAYQHQEHEHWQPLQPEQQQWHEPEHGPPPPPPPEQEYHAPPPQPQGPAPPPPPHEPFSPPMMTWNPAHEPPPNEPPPSTTAFPEWSGNVWEQQSHHAQQAFFHVPPTPQVPQHLLDQGHYGARMGHAPDPSKVNAVFPWENLPRARSGRVWPRGDSPPPPPLPEIKPTQPGHGEGLAGPKLTVQGPSPPPPPVPAPAQGPGFPPDMTFRNAWDADPHIQRYVSKLSRPTLGSRQSSHTAMRRNSPLATPGIKGNFTFRRPREQGEGADASSRDGDDEEDEQESESEPGDQAAHPDGEDEGAEDGAEEEQAEAEEDAGRAGRKSPKSRSGSVSTTGGAEGVGHPAKTYRSQAVQTEPPPKTKSRGVQVARTDFFAPINPRELRKEEGVQTAVTAVVSAPRPQLEPYPMPVQDTQYLLPQAQLPATPSPYDDPKMPTFADGARGRLVDVETDETPVQVLAPPPVHETHSPYESYFPPHAVVESPREVAANPPNPHPGMEPLSPTLLDRSGPASIPAHMRLSSNETQSSGGTISPPASLLMSPKDGEDITSPRSTGRLSIRRWDPARDVDLFKRDSQEVLARFLRMNDWEEAR</sequence>
<reference evidence="15 16" key="1">
    <citation type="journal article" date="2016" name="Mol. Biol. Evol.">
        <title>Comparative Genomics of Early-Diverging Mushroom-Forming Fungi Provides Insights into the Origins of Lignocellulose Decay Capabilities.</title>
        <authorList>
            <person name="Nagy L.G."/>
            <person name="Riley R."/>
            <person name="Tritt A."/>
            <person name="Adam C."/>
            <person name="Daum C."/>
            <person name="Floudas D."/>
            <person name="Sun H."/>
            <person name="Yadav J.S."/>
            <person name="Pangilinan J."/>
            <person name="Larsson K.H."/>
            <person name="Matsuura K."/>
            <person name="Barry K."/>
            <person name="Labutti K."/>
            <person name="Kuo R."/>
            <person name="Ohm R.A."/>
            <person name="Bhattacharya S.S."/>
            <person name="Shirouzu T."/>
            <person name="Yoshinaga Y."/>
            <person name="Martin F.M."/>
            <person name="Grigoriev I.V."/>
            <person name="Hibbett D.S."/>
        </authorList>
    </citation>
    <scope>NUCLEOTIDE SEQUENCE [LARGE SCALE GENOMIC DNA]</scope>
    <source>
        <strain evidence="15 16">HHB12733</strain>
    </source>
</reference>
<comment type="catalytic activity">
    <reaction evidence="11">
        <text>[1,4-alpha-D-glucosyl](n)-L-tyrosyl-[glycogenin] + UDP-alpha-D-glucose = [1,4-alpha-D-glucosyl](n+1)-L-tyrosyl-[glycogenin] + UDP + H(+)</text>
        <dbReference type="Rhea" id="RHEA:56560"/>
        <dbReference type="Rhea" id="RHEA-COMP:14606"/>
        <dbReference type="Rhea" id="RHEA-COMP:14607"/>
        <dbReference type="ChEBI" id="CHEBI:15378"/>
        <dbReference type="ChEBI" id="CHEBI:58223"/>
        <dbReference type="ChEBI" id="CHEBI:58885"/>
        <dbReference type="ChEBI" id="CHEBI:140574"/>
        <dbReference type="EC" id="2.4.1.186"/>
    </reaction>
</comment>
<evidence type="ECO:0000256" key="13">
    <source>
        <dbReference type="ARBA" id="ARBA00057883"/>
    </source>
</evidence>
<feature type="compositionally biased region" description="Pro residues" evidence="14">
    <location>
        <begin position="521"/>
        <end position="531"/>
    </location>
</feature>
<dbReference type="AlphaFoldDB" id="A0A165DCL3"/>
<feature type="compositionally biased region" description="Polar residues" evidence="14">
    <location>
        <begin position="682"/>
        <end position="691"/>
    </location>
</feature>
<evidence type="ECO:0000256" key="1">
    <source>
        <dbReference type="ARBA" id="ARBA00001936"/>
    </source>
</evidence>
<dbReference type="InterPro" id="IPR029044">
    <property type="entry name" value="Nucleotide-diphossugar_trans"/>
</dbReference>
<feature type="compositionally biased region" description="Pro residues" evidence="14">
    <location>
        <begin position="608"/>
        <end position="617"/>
    </location>
</feature>
<evidence type="ECO:0000313" key="15">
    <source>
        <dbReference type="EMBL" id="KZT52511.1"/>
    </source>
</evidence>
<dbReference type="OrthoDB" id="2014201at2759"/>
<feature type="compositionally biased region" description="Basic and acidic residues" evidence="14">
    <location>
        <begin position="369"/>
        <end position="378"/>
    </location>
</feature>
<feature type="region of interest" description="Disordered" evidence="14">
    <location>
        <begin position="904"/>
        <end position="1007"/>
    </location>
</feature>
<evidence type="ECO:0000256" key="7">
    <source>
        <dbReference type="ARBA" id="ARBA00023180"/>
    </source>
</evidence>
<dbReference type="Proteomes" id="UP000076842">
    <property type="component" value="Unassembled WGS sequence"/>
</dbReference>
<evidence type="ECO:0000256" key="6">
    <source>
        <dbReference type="ARBA" id="ARBA00023056"/>
    </source>
</evidence>
<accession>A0A165DCL3</accession>
<name>A0A165DCL3_9BASI</name>
<evidence type="ECO:0000256" key="9">
    <source>
        <dbReference type="ARBA" id="ARBA00038162"/>
    </source>
</evidence>
<dbReference type="STRING" id="1353952.A0A165DCL3"/>
<feature type="region of interest" description="Disordered" evidence="14">
    <location>
        <begin position="369"/>
        <end position="391"/>
    </location>
</feature>
<dbReference type="Gene3D" id="3.90.550.10">
    <property type="entry name" value="Spore Coat Polysaccharide Biosynthesis Protein SpsA, Chain A"/>
    <property type="match status" value="1"/>
</dbReference>
<comment type="catalytic activity">
    <reaction evidence="12">
        <text>L-tyrosyl-[glycogenin] + UDP-alpha-D-glucose = alpha-D-glucosyl-L-tyrosyl-[glycogenin] + UDP + H(+)</text>
        <dbReference type="Rhea" id="RHEA:23360"/>
        <dbReference type="Rhea" id="RHEA-COMP:14604"/>
        <dbReference type="Rhea" id="RHEA-COMP:14605"/>
        <dbReference type="ChEBI" id="CHEBI:15378"/>
        <dbReference type="ChEBI" id="CHEBI:46858"/>
        <dbReference type="ChEBI" id="CHEBI:58223"/>
        <dbReference type="ChEBI" id="CHEBI:58885"/>
        <dbReference type="ChEBI" id="CHEBI:140573"/>
        <dbReference type="EC" id="2.4.1.186"/>
    </reaction>
</comment>
<evidence type="ECO:0000256" key="14">
    <source>
        <dbReference type="SAM" id="MobiDB-lite"/>
    </source>
</evidence>
<feature type="region of interest" description="Disordered" evidence="14">
    <location>
        <begin position="405"/>
        <end position="824"/>
    </location>
</feature>
<dbReference type="GO" id="GO:0046872">
    <property type="term" value="F:metal ion binding"/>
    <property type="evidence" value="ECO:0007669"/>
    <property type="project" value="UniProtKB-KW"/>
</dbReference>
<feature type="compositionally biased region" description="Pro residues" evidence="14">
    <location>
        <begin position="479"/>
        <end position="512"/>
    </location>
</feature>
<organism evidence="15 16">
    <name type="scientific">Calocera cornea HHB12733</name>
    <dbReference type="NCBI Taxonomy" id="1353952"/>
    <lineage>
        <taxon>Eukaryota</taxon>
        <taxon>Fungi</taxon>
        <taxon>Dikarya</taxon>
        <taxon>Basidiomycota</taxon>
        <taxon>Agaricomycotina</taxon>
        <taxon>Dacrymycetes</taxon>
        <taxon>Dacrymycetales</taxon>
        <taxon>Dacrymycetaceae</taxon>
        <taxon>Calocera</taxon>
    </lineage>
</organism>
<dbReference type="PANTHER" id="PTHR11183">
    <property type="entry name" value="GLYCOGENIN SUBFAMILY MEMBER"/>
    <property type="match status" value="1"/>
</dbReference>
<dbReference type="FunFam" id="3.90.550.10:FF:000092">
    <property type="entry name" value="Glycogenin 2"/>
    <property type="match status" value="1"/>
</dbReference>
<evidence type="ECO:0000256" key="8">
    <source>
        <dbReference type="ARBA" id="ARBA00023211"/>
    </source>
</evidence>
<dbReference type="GO" id="GO:0005737">
    <property type="term" value="C:cytoplasm"/>
    <property type="evidence" value="ECO:0007669"/>
    <property type="project" value="UniProtKB-SubCell"/>
</dbReference>
<keyword evidence="3" id="KW-0963">Cytoplasm</keyword>
<dbReference type="EMBL" id="KV424064">
    <property type="protein sequence ID" value="KZT52511.1"/>
    <property type="molecule type" value="Genomic_DNA"/>
</dbReference>
<feature type="compositionally biased region" description="Polar residues" evidence="14">
    <location>
        <begin position="779"/>
        <end position="788"/>
    </location>
</feature>
<feature type="compositionally biased region" description="Pro residues" evidence="14">
    <location>
        <begin position="639"/>
        <end position="656"/>
    </location>
</feature>
<evidence type="ECO:0000256" key="3">
    <source>
        <dbReference type="ARBA" id="ARBA00022490"/>
    </source>
</evidence>
<gene>
    <name evidence="15" type="ORF">CALCODRAFT_512023</name>
</gene>
<dbReference type="GO" id="GO:0005978">
    <property type="term" value="P:glycogen biosynthetic process"/>
    <property type="evidence" value="ECO:0007669"/>
    <property type="project" value="UniProtKB-KW"/>
</dbReference>
<dbReference type="Pfam" id="PF01501">
    <property type="entry name" value="Glyco_transf_8"/>
    <property type="match status" value="1"/>
</dbReference>
<feature type="compositionally biased region" description="Acidic residues" evidence="14">
    <location>
        <begin position="749"/>
        <end position="767"/>
    </location>
</feature>
<feature type="compositionally biased region" description="Acidic residues" evidence="14">
    <location>
        <begin position="727"/>
        <end position="740"/>
    </location>
</feature>
<keyword evidence="7" id="KW-0325">Glycoprotein</keyword>
<keyword evidence="8" id="KW-0464">Manganese</keyword>
<comment type="cofactor">
    <cofactor evidence="1">
        <name>Mn(2+)</name>
        <dbReference type="ChEBI" id="CHEBI:29035"/>
    </cofactor>
</comment>
<evidence type="ECO:0000256" key="10">
    <source>
        <dbReference type="ARBA" id="ARBA00038934"/>
    </source>
</evidence>
<evidence type="ECO:0000256" key="4">
    <source>
        <dbReference type="ARBA" id="ARBA00022679"/>
    </source>
</evidence>
<keyword evidence="4 15" id="KW-0808">Transferase</keyword>
<keyword evidence="16" id="KW-1185">Reference proteome</keyword>
<evidence type="ECO:0000256" key="11">
    <source>
        <dbReference type="ARBA" id="ARBA00050886"/>
    </source>
</evidence>
<evidence type="ECO:0000256" key="5">
    <source>
        <dbReference type="ARBA" id="ARBA00022723"/>
    </source>
</evidence>
<dbReference type="CDD" id="cd02537">
    <property type="entry name" value="GT8_Glycogenin"/>
    <property type="match status" value="1"/>
</dbReference>
<dbReference type="InterPro" id="IPR002495">
    <property type="entry name" value="Glyco_trans_8"/>
</dbReference>
<feature type="compositionally biased region" description="Polar residues" evidence="14">
    <location>
        <begin position="971"/>
        <end position="982"/>
    </location>
</feature>